<feature type="transmembrane region" description="Helical" evidence="12">
    <location>
        <begin position="205"/>
        <end position="224"/>
    </location>
</feature>
<dbReference type="SFLD" id="SFLDG00002">
    <property type="entry name" value="C1.7:_P-type_atpase_like"/>
    <property type="match status" value="1"/>
</dbReference>
<dbReference type="GO" id="GO:0043682">
    <property type="term" value="F:P-type divalent copper transporter activity"/>
    <property type="evidence" value="ECO:0007669"/>
    <property type="project" value="TreeGrafter"/>
</dbReference>
<feature type="transmembrane region" description="Helical" evidence="12">
    <location>
        <begin position="403"/>
        <end position="425"/>
    </location>
</feature>
<evidence type="ECO:0000256" key="8">
    <source>
        <dbReference type="ARBA" id="ARBA00022989"/>
    </source>
</evidence>
<dbReference type="Pfam" id="PF00403">
    <property type="entry name" value="HMA"/>
    <property type="match status" value="1"/>
</dbReference>
<evidence type="ECO:0000256" key="7">
    <source>
        <dbReference type="ARBA" id="ARBA00022967"/>
    </source>
</evidence>
<keyword evidence="7" id="KW-1278">Translocase</keyword>
<dbReference type="InterPro" id="IPR044492">
    <property type="entry name" value="P_typ_ATPase_HD_dom"/>
</dbReference>
<dbReference type="Pfam" id="PF00122">
    <property type="entry name" value="E1-E2_ATPase"/>
    <property type="match status" value="1"/>
</dbReference>
<feature type="transmembrane region" description="Helical" evidence="12">
    <location>
        <begin position="801"/>
        <end position="819"/>
    </location>
</feature>
<evidence type="ECO:0000256" key="4">
    <source>
        <dbReference type="ARBA" id="ARBA00022723"/>
    </source>
</evidence>
<dbReference type="PRINTS" id="PR00119">
    <property type="entry name" value="CATATPASE"/>
</dbReference>
<dbReference type="InterPro" id="IPR008250">
    <property type="entry name" value="ATPase_P-typ_transduc_dom_A_sf"/>
</dbReference>
<dbReference type="PROSITE" id="PS01229">
    <property type="entry name" value="COF_2"/>
    <property type="match status" value="1"/>
</dbReference>
<feature type="transmembrane region" description="Helical" evidence="12">
    <location>
        <begin position="144"/>
        <end position="161"/>
    </location>
</feature>
<dbReference type="CDD" id="cd00371">
    <property type="entry name" value="HMA"/>
    <property type="match status" value="1"/>
</dbReference>
<dbReference type="InterPro" id="IPR023214">
    <property type="entry name" value="HAD_sf"/>
</dbReference>
<evidence type="ECO:0000256" key="2">
    <source>
        <dbReference type="ARBA" id="ARBA00006024"/>
    </source>
</evidence>
<dbReference type="AlphaFoldDB" id="A0A239WAE8"/>
<dbReference type="InterPro" id="IPR018303">
    <property type="entry name" value="ATPase_P-typ_P_site"/>
</dbReference>
<dbReference type="PANTHER" id="PTHR43520:SF8">
    <property type="entry name" value="P-TYPE CU(+) TRANSPORTER"/>
    <property type="match status" value="1"/>
</dbReference>
<dbReference type="FunFam" id="3.30.70.100:FF:000005">
    <property type="entry name" value="Copper-exporting P-type ATPase A"/>
    <property type="match status" value="1"/>
</dbReference>
<dbReference type="InterPro" id="IPR023298">
    <property type="entry name" value="ATPase_P-typ_TM_dom_sf"/>
</dbReference>
<keyword evidence="8 12" id="KW-1133">Transmembrane helix</keyword>
<feature type="transmembrane region" description="Helical" evidence="12">
    <location>
        <begin position="779"/>
        <end position="795"/>
    </location>
</feature>
<dbReference type="InterPro" id="IPR017969">
    <property type="entry name" value="Heavy-metal-associated_CS"/>
</dbReference>
<dbReference type="SUPFAM" id="SSF55008">
    <property type="entry name" value="HMA, heavy metal-associated domain"/>
    <property type="match status" value="1"/>
</dbReference>
<dbReference type="GO" id="GO:0055070">
    <property type="term" value="P:copper ion homeostasis"/>
    <property type="evidence" value="ECO:0007669"/>
    <property type="project" value="TreeGrafter"/>
</dbReference>
<comment type="similarity">
    <text evidence="2 12">Belongs to the cation transport ATPase (P-type) (TC 3.A.3) family. Type IB subfamily.</text>
</comment>
<dbReference type="KEGG" id="cgrn:4412665_00534"/>
<reference evidence="15 16" key="1">
    <citation type="submission" date="2017-06" db="EMBL/GenBank/DDBJ databases">
        <authorList>
            <consortium name="Pathogen Informatics"/>
        </authorList>
    </citation>
    <scope>NUCLEOTIDE SEQUENCE [LARGE SCALE GENOMIC DNA]</scope>
    <source>
        <strain evidence="15 16">NCTC11865</strain>
    </source>
</reference>
<dbReference type="NCBIfam" id="TIGR01494">
    <property type="entry name" value="ATPase_P-type"/>
    <property type="match status" value="2"/>
</dbReference>
<dbReference type="Gene3D" id="2.70.150.10">
    <property type="entry name" value="Calcium-transporting ATPase, cytoplasmic transduction domain A"/>
    <property type="match status" value="1"/>
</dbReference>
<dbReference type="InterPro" id="IPR023299">
    <property type="entry name" value="ATPase_P-typ_cyto_dom_N"/>
</dbReference>
<dbReference type="PROSITE" id="PS00154">
    <property type="entry name" value="ATPASE_E1_E2"/>
    <property type="match status" value="1"/>
</dbReference>
<dbReference type="NCBIfam" id="TIGR01525">
    <property type="entry name" value="ATPase-IB_hvy"/>
    <property type="match status" value="1"/>
</dbReference>
<dbReference type="SUPFAM" id="SSF56784">
    <property type="entry name" value="HAD-like"/>
    <property type="match status" value="1"/>
</dbReference>
<dbReference type="InterPro" id="IPR027256">
    <property type="entry name" value="P-typ_ATPase_IB"/>
</dbReference>
<evidence type="ECO:0000313" key="15">
    <source>
        <dbReference type="EMBL" id="SNV31050.1"/>
    </source>
</evidence>
<dbReference type="PROSITE" id="PS50846">
    <property type="entry name" value="HMA_2"/>
    <property type="match status" value="1"/>
</dbReference>
<accession>A0A239WAE8</accession>
<protein>
    <recommendedName>
        <fullName evidence="11">Cation-transporting P-type ATPase B</fullName>
    </recommendedName>
</protein>
<feature type="domain" description="HMA" evidence="14">
    <location>
        <begin position="61"/>
        <end position="125"/>
    </location>
</feature>
<feature type="transmembrane region" description="Helical" evidence="12">
    <location>
        <begin position="167"/>
        <end position="185"/>
    </location>
</feature>
<dbReference type="Gene3D" id="3.30.70.100">
    <property type="match status" value="1"/>
</dbReference>
<dbReference type="Pfam" id="PF00702">
    <property type="entry name" value="Hydrolase"/>
    <property type="match status" value="1"/>
</dbReference>
<gene>
    <name evidence="15" type="primary">copA</name>
    <name evidence="15" type="ORF">SAMEA4412665_00534</name>
</gene>
<feature type="transmembrane region" description="Helical" evidence="12">
    <location>
        <begin position="431"/>
        <end position="457"/>
    </location>
</feature>
<dbReference type="GO" id="GO:0016887">
    <property type="term" value="F:ATP hydrolysis activity"/>
    <property type="evidence" value="ECO:0007669"/>
    <property type="project" value="InterPro"/>
</dbReference>
<dbReference type="InterPro" id="IPR001757">
    <property type="entry name" value="P_typ_ATPase"/>
</dbReference>
<keyword evidence="9 12" id="KW-0472">Membrane</keyword>
<dbReference type="InterPro" id="IPR059000">
    <property type="entry name" value="ATPase_P-type_domA"/>
</dbReference>
<dbReference type="eggNOG" id="COG2217">
    <property type="taxonomic scope" value="Bacteria"/>
</dbReference>
<dbReference type="InterPro" id="IPR036412">
    <property type="entry name" value="HAD-like_sf"/>
</dbReference>
<dbReference type="GO" id="GO:0005886">
    <property type="term" value="C:plasma membrane"/>
    <property type="evidence" value="ECO:0007669"/>
    <property type="project" value="UniProtKB-SubCell"/>
</dbReference>
<evidence type="ECO:0000256" key="12">
    <source>
        <dbReference type="RuleBase" id="RU362081"/>
    </source>
</evidence>
<evidence type="ECO:0000256" key="10">
    <source>
        <dbReference type="ARBA" id="ARBA00049360"/>
    </source>
</evidence>
<dbReference type="InterPro" id="IPR006121">
    <property type="entry name" value="HMA_dom"/>
</dbReference>
<feature type="transmembrane region" description="Helical" evidence="12">
    <location>
        <begin position="244"/>
        <end position="264"/>
    </location>
</feature>
<proteinExistence type="inferred from homology"/>
<dbReference type="Gene3D" id="3.40.50.1000">
    <property type="entry name" value="HAD superfamily/HAD-like"/>
    <property type="match status" value="1"/>
</dbReference>
<dbReference type="GO" id="GO:0005507">
    <property type="term" value="F:copper ion binding"/>
    <property type="evidence" value="ECO:0007669"/>
    <property type="project" value="TreeGrafter"/>
</dbReference>
<dbReference type="FunFam" id="2.70.150.10:FF:000002">
    <property type="entry name" value="Copper-transporting ATPase 1, putative"/>
    <property type="match status" value="1"/>
</dbReference>
<evidence type="ECO:0000256" key="5">
    <source>
        <dbReference type="ARBA" id="ARBA00022741"/>
    </source>
</evidence>
<dbReference type="SUPFAM" id="SSF81660">
    <property type="entry name" value="Metal cation-transporting ATPase, ATP-binding domain N"/>
    <property type="match status" value="1"/>
</dbReference>
<keyword evidence="6 12" id="KW-0067">ATP-binding</keyword>
<name>A0A239WAE8_9ACTN</name>
<dbReference type="SUPFAM" id="SSF81665">
    <property type="entry name" value="Calcium ATPase, transmembrane domain M"/>
    <property type="match status" value="1"/>
</dbReference>
<evidence type="ECO:0000256" key="11">
    <source>
        <dbReference type="ARBA" id="ARBA00074171"/>
    </source>
</evidence>
<sequence length="828" mass="86451">MAGASGVDPISTEGSAAGSPHTVTPARNVHTATRNVHTANGGPGTNVMTADEPADNGGARRTVDLDISGMSCASCAARITKKLNKVDGVKATVNYATAKAHVLAPPQVSQDDLIDVVTRTGYQARPSSTSEPVVDRQTQLRHRLIGAMVLGLPVIVLSMTPTLQFPAWQWVCLALTLPVVFWCGFGFHRAAWVNLKHGATTMDTLISMGSLASLGWSLWALIWGDAGRIGMRHHMTWRLSSSQTHAAGSLYLEAAVGVIMFILAGRYIEHRSRAEAGSALQALFDMRPTIVHLLTSDGTEVERPIAALGVGERFVVRPGERVSADGTVVEGRSAVDNSMLTGESVPVEVGPGDAVVGSAINSSGRLVVQATAVGDDTQLAHIARLIDEAQTGRSSSQDLADKISAVFVPAVIGIAVLTFVVWMLVTGRVAAALTAAISVLIIACPCALGLATPLALLAGTGRGARMGVLIRGPQALERAQGIDTVVMDKTGTLTSAVMAVAQVLGSDGEALDGRQAEELLRLTAGVESGSEHPIAHAVLHRAEQLGVRPAQVDDVEALPGQGVRGRLSQAQDQPHEAHTPDRPDVDQQQTDRQQEETSQAEPVQIVVGRPGLVPLPEGLRAAVEQAAESGHTVLVVSVADQVRGALTVSDTVRPSSARSVERMRRRGLRPVLLTGDNPGAAHTMAETVGIDEVHAETTPGQKVTVVEQLRQQGSRVAFIGDGVNDAAALATADLGMAMGTGTDVAIAAADVTLTRADLGAGVDALELADATRGIIRGNLWWAFGYNVLAIPVAALGLLTPVIAAAAMSFSSVFVVLNSLRLTGFRPRS</sequence>
<evidence type="ECO:0000256" key="13">
    <source>
        <dbReference type="SAM" id="MobiDB-lite"/>
    </source>
</evidence>
<comment type="subcellular location">
    <subcellularLocation>
        <location evidence="1">Cell membrane</location>
        <topology evidence="1">Multi-pass membrane protein</topology>
    </subcellularLocation>
</comment>
<feature type="region of interest" description="Disordered" evidence="13">
    <location>
        <begin position="564"/>
        <end position="603"/>
    </location>
</feature>
<evidence type="ECO:0000256" key="1">
    <source>
        <dbReference type="ARBA" id="ARBA00004651"/>
    </source>
</evidence>
<dbReference type="CDD" id="cd02094">
    <property type="entry name" value="P-type_ATPase_Cu-like"/>
    <property type="match status" value="1"/>
</dbReference>
<dbReference type="InterPro" id="IPR036163">
    <property type="entry name" value="HMA_dom_sf"/>
</dbReference>
<keyword evidence="4 12" id="KW-0479">Metal-binding</keyword>
<evidence type="ECO:0000256" key="6">
    <source>
        <dbReference type="ARBA" id="ARBA00022840"/>
    </source>
</evidence>
<feature type="region of interest" description="Disordered" evidence="13">
    <location>
        <begin position="1"/>
        <end position="61"/>
    </location>
</feature>
<evidence type="ECO:0000256" key="9">
    <source>
        <dbReference type="ARBA" id="ARBA00023136"/>
    </source>
</evidence>
<dbReference type="SFLD" id="SFLDF00027">
    <property type="entry name" value="p-type_atpase"/>
    <property type="match status" value="1"/>
</dbReference>
<keyword evidence="12" id="KW-1003">Cell membrane</keyword>
<feature type="compositionally biased region" description="Basic and acidic residues" evidence="13">
    <location>
        <begin position="573"/>
        <end position="585"/>
    </location>
</feature>
<dbReference type="GO" id="GO:0005524">
    <property type="term" value="F:ATP binding"/>
    <property type="evidence" value="ECO:0007669"/>
    <property type="project" value="UniProtKB-UniRule"/>
</dbReference>
<dbReference type="PROSITE" id="PS01047">
    <property type="entry name" value="HMA_1"/>
    <property type="match status" value="1"/>
</dbReference>
<organism evidence="15 16">
    <name type="scientific">Cutibacterium granulosum</name>
    <dbReference type="NCBI Taxonomy" id="33011"/>
    <lineage>
        <taxon>Bacteria</taxon>
        <taxon>Bacillati</taxon>
        <taxon>Actinomycetota</taxon>
        <taxon>Actinomycetes</taxon>
        <taxon>Propionibacteriales</taxon>
        <taxon>Propionibacteriaceae</taxon>
        <taxon>Cutibacterium</taxon>
    </lineage>
</organism>
<dbReference type="SUPFAM" id="SSF81653">
    <property type="entry name" value="Calcium ATPase, transduction domain A"/>
    <property type="match status" value="1"/>
</dbReference>
<dbReference type="PRINTS" id="PR00943">
    <property type="entry name" value="CUATPASE"/>
</dbReference>
<dbReference type="EMBL" id="LT906441">
    <property type="protein sequence ID" value="SNV31050.1"/>
    <property type="molecule type" value="Genomic_DNA"/>
</dbReference>
<evidence type="ECO:0000256" key="3">
    <source>
        <dbReference type="ARBA" id="ARBA00022692"/>
    </source>
</evidence>
<evidence type="ECO:0000259" key="14">
    <source>
        <dbReference type="PROSITE" id="PS50846"/>
    </source>
</evidence>
<dbReference type="Proteomes" id="UP000215332">
    <property type="component" value="Chromosome 1"/>
</dbReference>
<dbReference type="SFLD" id="SFLDS00003">
    <property type="entry name" value="Haloacid_Dehalogenase"/>
    <property type="match status" value="1"/>
</dbReference>
<evidence type="ECO:0000313" key="16">
    <source>
        <dbReference type="Proteomes" id="UP000215332"/>
    </source>
</evidence>
<keyword evidence="5 12" id="KW-0547">Nucleotide-binding</keyword>
<keyword evidence="15" id="KW-0378">Hydrolase</keyword>
<dbReference type="Gene3D" id="3.40.1110.10">
    <property type="entry name" value="Calcium-transporting ATPase, cytoplasmic domain N"/>
    <property type="match status" value="1"/>
</dbReference>
<comment type="catalytic activity">
    <reaction evidence="10">
        <text>ATP + H2O = ADP + phosphate + H(+)</text>
        <dbReference type="Rhea" id="RHEA:13065"/>
        <dbReference type="ChEBI" id="CHEBI:15377"/>
        <dbReference type="ChEBI" id="CHEBI:15378"/>
        <dbReference type="ChEBI" id="CHEBI:30616"/>
        <dbReference type="ChEBI" id="CHEBI:43474"/>
        <dbReference type="ChEBI" id="CHEBI:456216"/>
    </reaction>
</comment>
<keyword evidence="3 12" id="KW-0812">Transmembrane</keyword>
<dbReference type="PANTHER" id="PTHR43520">
    <property type="entry name" value="ATP7, ISOFORM B"/>
    <property type="match status" value="1"/>
</dbReference>